<gene>
    <name evidence="2" type="ORF">TOLI1172_LOCUS9001</name>
</gene>
<feature type="chain" id="PRO_5031057726" evidence="1">
    <location>
        <begin position="20"/>
        <end position="167"/>
    </location>
</feature>
<dbReference type="EMBL" id="HBFP01012436">
    <property type="protein sequence ID" value="CAD8824602.1"/>
    <property type="molecule type" value="Transcribed_RNA"/>
</dbReference>
<organism evidence="2">
    <name type="scientific">Timspurckia oligopyrenoides</name>
    <dbReference type="NCBI Taxonomy" id="708627"/>
    <lineage>
        <taxon>Eukaryota</taxon>
        <taxon>Rhodophyta</taxon>
        <taxon>Bangiophyceae</taxon>
        <taxon>Porphyridiales</taxon>
        <taxon>Porphyridiaceae</taxon>
        <taxon>Timspurckia</taxon>
    </lineage>
</organism>
<proteinExistence type="predicted"/>
<reference evidence="2" key="1">
    <citation type="submission" date="2021-01" db="EMBL/GenBank/DDBJ databases">
        <authorList>
            <person name="Corre E."/>
            <person name="Pelletier E."/>
            <person name="Niang G."/>
            <person name="Scheremetjew M."/>
            <person name="Finn R."/>
            <person name="Kale V."/>
            <person name="Holt S."/>
            <person name="Cochrane G."/>
            <person name="Meng A."/>
            <person name="Brown T."/>
            <person name="Cohen L."/>
        </authorList>
    </citation>
    <scope>NUCLEOTIDE SEQUENCE</scope>
    <source>
        <strain evidence="2">CCMP3278</strain>
    </source>
</reference>
<dbReference type="AlphaFoldDB" id="A0A7S1EU08"/>
<evidence type="ECO:0000313" key="2">
    <source>
        <dbReference type="EMBL" id="CAD8824602.1"/>
    </source>
</evidence>
<keyword evidence="1" id="KW-0732">Signal</keyword>
<name>A0A7S1EU08_9RHOD</name>
<protein>
    <submittedName>
        <fullName evidence="2">Uncharacterized protein</fullName>
    </submittedName>
</protein>
<feature type="signal peptide" evidence="1">
    <location>
        <begin position="1"/>
        <end position="19"/>
    </location>
</feature>
<accession>A0A7S1EU08</accession>
<sequence length="167" mass="17871">MKLLFPFLLSVVVITLCNGQLCSRSVGTSCYVNSGVIGTSSCIENECTFLFPDSVNGAIPCEAVTSSSTCLRPIEDTSSGLICEEYSCTVYREVESVRIVVDTESGNDSSPDASVNAPLASFKEGVERAQNLATAMGVSGVELWVARNDPSFSGFPYYRLKIGPKEL</sequence>
<evidence type="ECO:0000256" key="1">
    <source>
        <dbReference type="SAM" id="SignalP"/>
    </source>
</evidence>